<protein>
    <recommendedName>
        <fullName evidence="3">DUF3307 domain-containing protein</fullName>
    </recommendedName>
</protein>
<gene>
    <name evidence="1" type="ORF">AAH991_38110</name>
</gene>
<name>A0ABV0B2E1_9ACTN</name>
<dbReference type="Proteomes" id="UP001447516">
    <property type="component" value="Unassembled WGS sequence"/>
</dbReference>
<evidence type="ECO:0008006" key="3">
    <source>
        <dbReference type="Google" id="ProtNLM"/>
    </source>
</evidence>
<keyword evidence="2" id="KW-1185">Reference proteome</keyword>
<accession>A0ABV0B2E1</accession>
<proteinExistence type="predicted"/>
<comment type="caution">
    <text evidence="1">The sequence shown here is derived from an EMBL/GenBank/DDBJ whole genome shotgun (WGS) entry which is preliminary data.</text>
</comment>
<dbReference type="EMBL" id="JBDJAW010000067">
    <property type="protein sequence ID" value="MEN3540981.1"/>
    <property type="molecule type" value="Genomic_DNA"/>
</dbReference>
<sequence>MATLTVTKVAVLAVVAAVCHLQLTVPYVAVALLVDAVSHFWADRRYTLAWLADLLGKGDYYRLGAPRPGWNDNVTTGTGAYHLDQSWHVAWLGVGALIISVG</sequence>
<evidence type="ECO:0000313" key="1">
    <source>
        <dbReference type="EMBL" id="MEN3540981.1"/>
    </source>
</evidence>
<reference evidence="1 2" key="1">
    <citation type="submission" date="2024-05" db="EMBL/GenBank/DDBJ databases">
        <title>Microbispora sp.ZYX-F-249.</title>
        <authorList>
            <person name="Xie H."/>
        </authorList>
    </citation>
    <scope>NUCLEOTIDE SEQUENCE [LARGE SCALE GENOMIC DNA]</scope>
    <source>
        <strain evidence="1 2">ZYX-F-249</strain>
    </source>
</reference>
<dbReference type="RefSeq" id="WP_346230819.1">
    <property type="nucleotide sequence ID" value="NZ_JBDJAW010000067.1"/>
</dbReference>
<evidence type="ECO:0000313" key="2">
    <source>
        <dbReference type="Proteomes" id="UP001447516"/>
    </source>
</evidence>
<organism evidence="1 2">
    <name type="scientific">Microbispora maris</name>
    <dbReference type="NCBI Taxonomy" id="3144104"/>
    <lineage>
        <taxon>Bacteria</taxon>
        <taxon>Bacillati</taxon>
        <taxon>Actinomycetota</taxon>
        <taxon>Actinomycetes</taxon>
        <taxon>Streptosporangiales</taxon>
        <taxon>Streptosporangiaceae</taxon>
        <taxon>Microbispora</taxon>
    </lineage>
</organism>